<organism evidence="1 2">
    <name type="scientific">Pyropia yezoensis</name>
    <name type="common">Susabi-nori</name>
    <name type="synonym">Porphyra yezoensis</name>
    <dbReference type="NCBI Taxonomy" id="2788"/>
    <lineage>
        <taxon>Eukaryota</taxon>
        <taxon>Rhodophyta</taxon>
        <taxon>Bangiophyceae</taxon>
        <taxon>Bangiales</taxon>
        <taxon>Bangiaceae</taxon>
        <taxon>Pyropia</taxon>
    </lineage>
</organism>
<evidence type="ECO:0000313" key="2">
    <source>
        <dbReference type="Proteomes" id="UP000798662"/>
    </source>
</evidence>
<accession>A0ACC3C693</accession>
<protein>
    <submittedName>
        <fullName evidence="1">Uncharacterized protein</fullName>
    </submittedName>
</protein>
<dbReference type="EMBL" id="CM020619">
    <property type="protein sequence ID" value="KAK1865598.1"/>
    <property type="molecule type" value="Genomic_DNA"/>
</dbReference>
<keyword evidence="2" id="KW-1185">Reference proteome</keyword>
<proteinExistence type="predicted"/>
<evidence type="ECO:0000313" key="1">
    <source>
        <dbReference type="EMBL" id="KAK1865598.1"/>
    </source>
</evidence>
<sequence>MARWQQQRGRGFAKLAALTTSAGVLALTGAAPGAMGDCTAVVNITSYYARTVMGVGTPDNHVPVPLRSWIRDQSTTPITVRGGVEVEVKVRVDPICNADAGNPSEITALAASIFLTTDTGDTRSYVTDRSWGWRDGSTGLKPSPLWPDNPGGAPPGAQWLTHIRRSPTREVFWTSLVKNLPANVCEGVSAVAPPAAGGGGG</sequence>
<comment type="caution">
    <text evidence="1">The sequence shown here is derived from an EMBL/GenBank/DDBJ whole genome shotgun (WGS) entry which is preliminary data.</text>
</comment>
<dbReference type="Proteomes" id="UP000798662">
    <property type="component" value="Chromosome 2"/>
</dbReference>
<name>A0ACC3C693_PYRYE</name>
<reference evidence="1" key="1">
    <citation type="submission" date="2019-11" db="EMBL/GenBank/DDBJ databases">
        <title>Nori genome reveals adaptations in red seaweeds to the harsh intertidal environment.</title>
        <authorList>
            <person name="Wang D."/>
            <person name="Mao Y."/>
        </authorList>
    </citation>
    <scope>NUCLEOTIDE SEQUENCE</scope>
    <source>
        <tissue evidence="1">Gametophyte</tissue>
    </source>
</reference>
<gene>
    <name evidence="1" type="ORF">I4F81_008127</name>
</gene>